<reference evidence="4" key="1">
    <citation type="journal article" date="2015" name="BMC Genomics">
        <title>Genomic and transcriptomic analysis of the endophytic fungus Pestalotiopsis fici reveals its lifestyle and high potential for synthesis of natural products.</title>
        <authorList>
            <person name="Wang X."/>
            <person name="Zhang X."/>
            <person name="Liu L."/>
            <person name="Xiang M."/>
            <person name="Wang W."/>
            <person name="Sun X."/>
            <person name="Che Y."/>
            <person name="Guo L."/>
            <person name="Liu G."/>
            <person name="Guo L."/>
            <person name="Wang C."/>
            <person name="Yin W.B."/>
            <person name="Stadler M."/>
            <person name="Zhang X."/>
            <person name="Liu X."/>
        </authorList>
    </citation>
    <scope>NUCLEOTIDE SEQUENCE [LARGE SCALE GENOMIC DNA]</scope>
    <source>
        <strain evidence="4">W106-1 / CGMCC3.15140</strain>
    </source>
</reference>
<protein>
    <submittedName>
        <fullName evidence="3">Uncharacterized protein</fullName>
    </submittedName>
</protein>
<feature type="transmembrane region" description="Helical" evidence="2">
    <location>
        <begin position="281"/>
        <end position="304"/>
    </location>
</feature>
<evidence type="ECO:0000256" key="1">
    <source>
        <dbReference type="SAM" id="MobiDB-lite"/>
    </source>
</evidence>
<gene>
    <name evidence="3" type="ORF">PFICI_14530</name>
</gene>
<feature type="region of interest" description="Disordered" evidence="1">
    <location>
        <begin position="74"/>
        <end position="135"/>
    </location>
</feature>
<name>W3WIH2_PESFW</name>
<dbReference type="InParanoid" id="W3WIH2"/>
<dbReference type="OMA" id="AICKIDY"/>
<feature type="transmembrane region" description="Helical" evidence="2">
    <location>
        <begin position="216"/>
        <end position="233"/>
    </location>
</feature>
<organism evidence="3 4">
    <name type="scientific">Pestalotiopsis fici (strain W106-1 / CGMCC3.15140)</name>
    <dbReference type="NCBI Taxonomy" id="1229662"/>
    <lineage>
        <taxon>Eukaryota</taxon>
        <taxon>Fungi</taxon>
        <taxon>Dikarya</taxon>
        <taxon>Ascomycota</taxon>
        <taxon>Pezizomycotina</taxon>
        <taxon>Sordariomycetes</taxon>
        <taxon>Xylariomycetidae</taxon>
        <taxon>Amphisphaeriales</taxon>
        <taxon>Sporocadaceae</taxon>
        <taxon>Pestalotiopsis</taxon>
    </lineage>
</organism>
<dbReference type="HOGENOM" id="CLU_003000_0_0_1"/>
<feature type="compositionally biased region" description="Basic and acidic residues" evidence="1">
    <location>
        <begin position="35"/>
        <end position="48"/>
    </location>
</feature>
<proteinExistence type="predicted"/>
<dbReference type="EMBL" id="KI912121">
    <property type="protein sequence ID" value="ETS73584.1"/>
    <property type="molecule type" value="Genomic_DNA"/>
</dbReference>
<feature type="region of interest" description="Disordered" evidence="1">
    <location>
        <begin position="1"/>
        <end position="48"/>
    </location>
</feature>
<dbReference type="InterPro" id="IPR021840">
    <property type="entry name" value="DUF3433"/>
</dbReference>
<keyword evidence="2" id="KW-0812">Transmembrane</keyword>
<evidence type="ECO:0000313" key="4">
    <source>
        <dbReference type="Proteomes" id="UP000030651"/>
    </source>
</evidence>
<accession>W3WIH2</accession>
<feature type="transmembrane region" description="Helical" evidence="2">
    <location>
        <begin position="736"/>
        <end position="753"/>
    </location>
</feature>
<dbReference type="PANTHER" id="PTHR37544:SF1">
    <property type="entry name" value="PHOSPHORIBOSYLAMINOIMIDAZOLE-SUCCINOCARBOXAMIDE SYNTHASE"/>
    <property type="match status" value="1"/>
</dbReference>
<dbReference type="PANTHER" id="PTHR37544">
    <property type="entry name" value="SPRAY-RELATED"/>
    <property type="match status" value="1"/>
</dbReference>
<dbReference type="Pfam" id="PF11915">
    <property type="entry name" value="DUF3433"/>
    <property type="match status" value="2"/>
</dbReference>
<feature type="transmembrane region" description="Helical" evidence="2">
    <location>
        <begin position="175"/>
        <end position="196"/>
    </location>
</feature>
<dbReference type="eggNOG" id="ENOG502QQ7D">
    <property type="taxonomic scope" value="Eukaryota"/>
</dbReference>
<dbReference type="AlphaFoldDB" id="W3WIH2"/>
<evidence type="ECO:0000313" key="3">
    <source>
        <dbReference type="EMBL" id="ETS73584.1"/>
    </source>
</evidence>
<feature type="transmembrane region" description="Helical" evidence="2">
    <location>
        <begin position="842"/>
        <end position="865"/>
    </location>
</feature>
<evidence type="ECO:0000256" key="2">
    <source>
        <dbReference type="SAM" id="Phobius"/>
    </source>
</evidence>
<feature type="transmembrane region" description="Helical" evidence="2">
    <location>
        <begin position="891"/>
        <end position="911"/>
    </location>
</feature>
<dbReference type="RefSeq" id="XP_007841302.1">
    <property type="nucleotide sequence ID" value="XM_007843111.1"/>
</dbReference>
<keyword evidence="2" id="KW-0472">Membrane</keyword>
<feature type="transmembrane region" description="Helical" evidence="2">
    <location>
        <begin position="773"/>
        <end position="797"/>
    </location>
</feature>
<keyword evidence="4" id="KW-1185">Reference proteome</keyword>
<feature type="transmembrane region" description="Helical" evidence="2">
    <location>
        <begin position="621"/>
        <end position="643"/>
    </location>
</feature>
<sequence>MERLRPGDVSPAISLTPDEYRAQHDVSPLSPLTEDEQHTPHRDASRRWRRVQEAANYNVSPVSSFRVHPSFRSRQVRPVVPATSQVSPVDTREQPPRTLPPWSEDVEFGQGPRLALGQTVLESPTEGRRSSDGSFRGIPFDDVVRAKTIHGPPAKAGQSFTSSRAYWNPIWLRDYLLIGLAVSFATVAVIVFALYLVSSRNHGLGSELGSENLVHVWKYIPSAVIFLLFAFWSRVDFTARLLQPWANMKNGPASAERSVFLDLITPIWPAAFIKSFKTGSLVPILTISGSAILNVVVIFSTGLLQVERIASTDSDVNLVKSATIDATSWDPGGLDGTTGSLYNNIMAGNLAWPDFVLSNATFEPFAPQGNPLSSSSSKYSATVGGFFPTLACEEARMAEEYQGTRSNHFANFTYVSDACSVVIQLPLVADAESNGWSNFSASRNYMGTSQIVACPNDTKRLLSVVTVVDANMSLLNASALFCEPSYSFQNVQVTLSSPQWLPSVDWGTLTQGNGQIDGLDSFELLDYVVKSTSRTDLAALTEPANTTVARNNFLRLASTDALSSDAVYLDPFLETNVFANRLNTMYSGMASLVVSQNMLNNRQQTIIGTVTRTEDRVQVSLAATAVVVTLLLVCLGLSIAVLFRRPQEVVPRDPRSIGGIALLLQCNGELSHYFRSNLAHLRHSLFHERFFTLTPKTFSFTFAIVREGMNPAARPARTMSIEDGSMAWWQPVALRAWCKVLAILLSLALIGSLEGVQQVSDRSNGIATTRAPAAAQYGMTIIPAIIMFGVGSLYSLINFGTNLMAPYHALSKGATSDRSLFNHDLGRLPLLQLFSSMRRRQLATACTSLSAMIGPWLIIVVSGLYSASPLEDGVASASQDSRIVQNRGPKIALQVLLGVMAVCVALSWLFMRTDGLLPHNPTSIAGTAALLAGGELWKGQEEDRRRALLVPEGAEWIGDGELMKQGVWENLVFGLGWWPDGRYGIDAGGRIDQEKRT</sequence>
<dbReference type="Proteomes" id="UP000030651">
    <property type="component" value="Unassembled WGS sequence"/>
</dbReference>
<dbReference type="OrthoDB" id="4746250at2759"/>
<dbReference type="KEGG" id="pfy:PFICI_14530"/>
<dbReference type="GeneID" id="19279543"/>
<keyword evidence="2" id="KW-1133">Transmembrane helix</keyword>